<dbReference type="AlphaFoldDB" id="A0AA48GTJ0"/>
<dbReference type="KEGG" id="msea:METESE_24270"/>
<proteinExistence type="predicted"/>
<organism evidence="1 2">
    <name type="scientific">Mesoterricola sediminis</name>
    <dbReference type="NCBI Taxonomy" id="2927980"/>
    <lineage>
        <taxon>Bacteria</taxon>
        <taxon>Pseudomonadati</taxon>
        <taxon>Acidobacteriota</taxon>
        <taxon>Holophagae</taxon>
        <taxon>Holophagales</taxon>
        <taxon>Holophagaceae</taxon>
        <taxon>Mesoterricola</taxon>
    </lineage>
</organism>
<evidence type="ECO:0000313" key="1">
    <source>
        <dbReference type="EMBL" id="BDU77469.1"/>
    </source>
</evidence>
<reference evidence="1" key="1">
    <citation type="journal article" date="2023" name="Int. J. Syst. Evol. Microbiol.">
        <title>Mesoterricola silvestris gen. nov., sp. nov., Mesoterricola sediminis sp. nov., Geothrix oryzae sp. nov., Geothrix edaphica sp. nov., Geothrix rubra sp. nov., and Geothrix limicola sp. nov., six novel members of Acidobacteriota isolated from soils.</title>
        <authorList>
            <person name="Itoh H."/>
            <person name="Sugisawa Y."/>
            <person name="Mise K."/>
            <person name="Xu Z."/>
            <person name="Kuniyasu M."/>
            <person name="Ushijima N."/>
            <person name="Kawano K."/>
            <person name="Kobayashi E."/>
            <person name="Shiratori Y."/>
            <person name="Masuda Y."/>
            <person name="Senoo K."/>
        </authorList>
    </citation>
    <scope>NUCLEOTIDE SEQUENCE</scope>
    <source>
        <strain evidence="1">W786</strain>
    </source>
</reference>
<evidence type="ECO:0008006" key="3">
    <source>
        <dbReference type="Google" id="ProtNLM"/>
    </source>
</evidence>
<dbReference type="Proteomes" id="UP001228113">
    <property type="component" value="Chromosome"/>
</dbReference>
<evidence type="ECO:0000313" key="2">
    <source>
        <dbReference type="Proteomes" id="UP001228113"/>
    </source>
</evidence>
<gene>
    <name evidence="1" type="ORF">METESE_24270</name>
</gene>
<dbReference type="Pfam" id="PF09136">
    <property type="entry name" value="Glucodextran_B"/>
    <property type="match status" value="1"/>
</dbReference>
<name>A0AA48GTJ0_9BACT</name>
<accession>A0AA48GTJ0</accession>
<sequence length="466" mass="48636">MLEAVGKAAGWGLGPLRLAWPLLLAATLLGAREPAPTQLQLAADASDVLWGQPVEVVATLASREPEGTRRPPLTLLDGGRVVAIRPAGSGPAVFTLPRLAEGLHVLTALYPGTATQAPAASAPLSLRVRPAQPPPRLDLWMLPDGAVQAAPVITLRGRAASPLGQPSVWVNGAKVPVDPDGTFAWALLGREGANPITVVARDRAGQETRATRTVTVRARAPRLFLEDLGDGAGTPDADLTLAGDVHAPGTPSDSLLLTCTLNQGVPFAVPLEDKRFTLRLRLAPGANSLDFRIGDGDEAGWAHRTVFLRPGPLLAFPTPREDRVTSLEALDLVAATAAPAPGLAVTLRAPGLHQALEAAPDRTQVNGTMSFEGVGLYTATLEAPGPDGVPLRAHRQIIRAAAPVSTAYGMADVKRILDCITGLAEATPDEVFDYDLAPLGEGPLWGDHQLGVDDAAMALTFALGLW</sequence>
<dbReference type="RefSeq" id="WP_316410294.1">
    <property type="nucleotide sequence ID" value="NZ_AP027081.1"/>
</dbReference>
<dbReference type="InterPro" id="IPR013783">
    <property type="entry name" value="Ig-like_fold"/>
</dbReference>
<protein>
    <recommendedName>
        <fullName evidence="3">Bacterial Ig-like domain-containing protein</fullName>
    </recommendedName>
</protein>
<keyword evidence="2" id="KW-1185">Reference proteome</keyword>
<dbReference type="Gene3D" id="2.60.40.10">
    <property type="entry name" value="Immunoglobulins"/>
    <property type="match status" value="2"/>
</dbReference>
<dbReference type="EMBL" id="AP027081">
    <property type="protein sequence ID" value="BDU77469.1"/>
    <property type="molecule type" value="Genomic_DNA"/>
</dbReference>